<evidence type="ECO:0000256" key="1">
    <source>
        <dbReference type="ARBA" id="ARBA00022737"/>
    </source>
</evidence>
<keyword evidence="1" id="KW-0677">Repeat</keyword>
<dbReference type="PANTHER" id="PTHR24171:SF8">
    <property type="entry name" value="BRCA1-ASSOCIATED RING DOMAIN PROTEIN 1"/>
    <property type="match status" value="1"/>
</dbReference>
<evidence type="ECO:0000256" key="2">
    <source>
        <dbReference type="ARBA" id="ARBA00023043"/>
    </source>
</evidence>
<dbReference type="SMART" id="SM00248">
    <property type="entry name" value="ANK"/>
    <property type="match status" value="5"/>
</dbReference>
<dbReference type="GO" id="GO:0004842">
    <property type="term" value="F:ubiquitin-protein transferase activity"/>
    <property type="evidence" value="ECO:0007669"/>
    <property type="project" value="TreeGrafter"/>
</dbReference>
<keyword evidence="5" id="KW-1185">Reference proteome</keyword>
<dbReference type="PROSITE" id="PS50088">
    <property type="entry name" value="ANK_REPEAT"/>
    <property type="match status" value="1"/>
</dbReference>
<organism evidence="4 5">
    <name type="scientific">Catellatospora chokoriensis</name>
    <dbReference type="NCBI Taxonomy" id="310353"/>
    <lineage>
        <taxon>Bacteria</taxon>
        <taxon>Bacillati</taxon>
        <taxon>Actinomycetota</taxon>
        <taxon>Actinomycetes</taxon>
        <taxon>Micromonosporales</taxon>
        <taxon>Micromonosporaceae</taxon>
        <taxon>Catellatospora</taxon>
    </lineage>
</organism>
<dbReference type="Pfam" id="PF12796">
    <property type="entry name" value="Ank_2"/>
    <property type="match status" value="1"/>
</dbReference>
<dbReference type="RefSeq" id="WP_191842657.1">
    <property type="nucleotide sequence ID" value="NZ_BAAALB010000027.1"/>
</dbReference>
<gene>
    <name evidence="4" type="ORF">Cch02nite_65210</name>
</gene>
<evidence type="ECO:0008006" key="6">
    <source>
        <dbReference type="Google" id="ProtNLM"/>
    </source>
</evidence>
<dbReference type="AlphaFoldDB" id="A0A8J3JXR3"/>
<dbReference type="GO" id="GO:0085020">
    <property type="term" value="P:protein K6-linked ubiquitination"/>
    <property type="evidence" value="ECO:0007669"/>
    <property type="project" value="TreeGrafter"/>
</dbReference>
<name>A0A8J3JXR3_9ACTN</name>
<keyword evidence="2 3" id="KW-0040">ANK repeat</keyword>
<protein>
    <recommendedName>
        <fullName evidence="6">Ankyrin repeat-containing protein</fullName>
    </recommendedName>
</protein>
<feature type="repeat" description="ANK" evidence="3">
    <location>
        <begin position="90"/>
        <end position="122"/>
    </location>
</feature>
<dbReference type="EMBL" id="BONG01000055">
    <property type="protein sequence ID" value="GIF93077.1"/>
    <property type="molecule type" value="Genomic_DNA"/>
</dbReference>
<evidence type="ECO:0000256" key="3">
    <source>
        <dbReference type="PROSITE-ProRule" id="PRU00023"/>
    </source>
</evidence>
<evidence type="ECO:0000313" key="5">
    <source>
        <dbReference type="Proteomes" id="UP000619293"/>
    </source>
</evidence>
<reference evidence="4 5" key="1">
    <citation type="submission" date="2021-01" db="EMBL/GenBank/DDBJ databases">
        <title>Whole genome shotgun sequence of Catellatospora chokoriensis NBRC 107358.</title>
        <authorList>
            <person name="Komaki H."/>
            <person name="Tamura T."/>
        </authorList>
    </citation>
    <scope>NUCLEOTIDE SEQUENCE [LARGE SCALE GENOMIC DNA]</scope>
    <source>
        <strain evidence="4 5">NBRC 107358</strain>
    </source>
</reference>
<comment type="caution">
    <text evidence="4">The sequence shown here is derived from an EMBL/GenBank/DDBJ whole genome shotgun (WGS) entry which is preliminary data.</text>
</comment>
<dbReference type="Gene3D" id="1.25.40.20">
    <property type="entry name" value="Ankyrin repeat-containing domain"/>
    <property type="match status" value="2"/>
</dbReference>
<sequence length="249" mass="26278">MTQVIDTGDPLAAAAVQAVHEGEVDRLRRLLAEHLHLATVRLGGDRPHGNTRTLLHVATDWPGHFPNGADTVAALVQAGADVNARFVGGHAETPLHWAASSDDVAVLDALLDAGADSEADGGVIGNSTPLADAVAFGQWNTARRLVERGAQPKLWQAAGLGLTDLVHALCTADPPPPAEEITSAFWLARHGGQRATAAYLLDLGADLNWIGYDQFTSLDAARRSDAHELAEWLTRHGARSVHEPHPGGS</sequence>
<accession>A0A8J3JXR3</accession>
<dbReference type="InterPro" id="IPR002110">
    <property type="entry name" value="Ankyrin_rpt"/>
</dbReference>
<proteinExistence type="predicted"/>
<dbReference type="PROSITE" id="PS50297">
    <property type="entry name" value="ANK_REP_REGION"/>
    <property type="match status" value="1"/>
</dbReference>
<dbReference type="PANTHER" id="PTHR24171">
    <property type="entry name" value="ANKYRIN REPEAT DOMAIN-CONTAINING PROTEIN 39-RELATED"/>
    <property type="match status" value="1"/>
</dbReference>
<dbReference type="InterPro" id="IPR036770">
    <property type="entry name" value="Ankyrin_rpt-contain_sf"/>
</dbReference>
<dbReference type="SUPFAM" id="SSF48403">
    <property type="entry name" value="Ankyrin repeat"/>
    <property type="match status" value="1"/>
</dbReference>
<evidence type="ECO:0000313" key="4">
    <source>
        <dbReference type="EMBL" id="GIF93077.1"/>
    </source>
</evidence>
<dbReference type="Proteomes" id="UP000619293">
    <property type="component" value="Unassembled WGS sequence"/>
</dbReference>